<sequence length="118" mass="13357">MITRMVAEAGQMLPHKPRPSEMSIQEISDLVLKPLGFEVPPGNEGALIAWGEDRPKEPNVKDYEFNPDDYEKAKNVYKQELRAFKLKFQEEHLNAWITKQLEKGNIVVSGADFTAGVT</sequence>
<name>A0A0F6HGK1_LEPIR</name>
<organism evidence="1 2">
    <name type="scientific">Leptospira interrogans str. UI 12621</name>
    <dbReference type="NCBI Taxonomy" id="1049937"/>
    <lineage>
        <taxon>Bacteria</taxon>
        <taxon>Pseudomonadati</taxon>
        <taxon>Spirochaetota</taxon>
        <taxon>Spirochaetia</taxon>
        <taxon>Leptospirales</taxon>
        <taxon>Leptospiraceae</taxon>
        <taxon>Leptospira</taxon>
    </lineage>
</organism>
<dbReference type="Proteomes" id="UP000006324">
    <property type="component" value="Unassembled WGS sequence"/>
</dbReference>
<dbReference type="AlphaFoldDB" id="A0A0F6HGK1"/>
<gene>
    <name evidence="1" type="ORF">LEP1GSC104_3881</name>
</gene>
<reference evidence="1 2" key="1">
    <citation type="submission" date="2012-09" db="EMBL/GenBank/DDBJ databases">
        <authorList>
            <person name="Harkins D.M."/>
            <person name="Durkin A.S."/>
            <person name="Brinkac L.M."/>
            <person name="Selengut J.D."/>
            <person name="Sanka R."/>
            <person name="DePew J."/>
            <person name="Purushe J."/>
            <person name="Chanthongthip A."/>
            <person name="Lattana O."/>
            <person name="Phetsouvanh R."/>
            <person name="Newton P.N."/>
            <person name="Vinetz J.M."/>
            <person name="Sutton G.G."/>
            <person name="Nelson W.C."/>
            <person name="Fouts D.E."/>
        </authorList>
    </citation>
    <scope>NUCLEOTIDE SEQUENCE [LARGE SCALE GENOMIC DNA]</scope>
    <source>
        <strain evidence="1 2">UI 12621</strain>
    </source>
</reference>
<accession>A0A0F6HGK1</accession>
<protein>
    <submittedName>
        <fullName evidence="1">Uncharacterized protein</fullName>
    </submittedName>
</protein>
<proteinExistence type="predicted"/>
<evidence type="ECO:0000313" key="2">
    <source>
        <dbReference type="Proteomes" id="UP000006324"/>
    </source>
</evidence>
<evidence type="ECO:0000313" key="1">
    <source>
        <dbReference type="EMBL" id="EKO27511.1"/>
    </source>
</evidence>
<dbReference type="EMBL" id="AHNQ02000002">
    <property type="protein sequence ID" value="EKO27511.1"/>
    <property type="molecule type" value="Genomic_DNA"/>
</dbReference>
<comment type="caution">
    <text evidence="1">The sequence shown here is derived from an EMBL/GenBank/DDBJ whole genome shotgun (WGS) entry which is preliminary data.</text>
</comment>